<evidence type="ECO:0000256" key="2">
    <source>
        <dbReference type="SAM" id="Phobius"/>
    </source>
</evidence>
<feature type="transmembrane region" description="Helical" evidence="2">
    <location>
        <begin position="82"/>
        <end position="99"/>
    </location>
</feature>
<feature type="region of interest" description="Disordered" evidence="1">
    <location>
        <begin position="744"/>
        <end position="773"/>
    </location>
</feature>
<organism evidence="3 4">
    <name type="scientific">Stylonychia lemnae</name>
    <name type="common">Ciliate</name>
    <dbReference type="NCBI Taxonomy" id="5949"/>
    <lineage>
        <taxon>Eukaryota</taxon>
        <taxon>Sar</taxon>
        <taxon>Alveolata</taxon>
        <taxon>Ciliophora</taxon>
        <taxon>Intramacronucleata</taxon>
        <taxon>Spirotrichea</taxon>
        <taxon>Stichotrichia</taxon>
        <taxon>Sporadotrichida</taxon>
        <taxon>Oxytrichidae</taxon>
        <taxon>Stylonychinae</taxon>
        <taxon>Stylonychia</taxon>
    </lineage>
</organism>
<keyword evidence="4" id="KW-1185">Reference proteome</keyword>
<dbReference type="InParanoid" id="A0A078ARR2"/>
<feature type="transmembrane region" description="Helical" evidence="2">
    <location>
        <begin position="20"/>
        <end position="39"/>
    </location>
</feature>
<dbReference type="AlphaFoldDB" id="A0A078ARR2"/>
<dbReference type="Proteomes" id="UP000039865">
    <property type="component" value="Unassembled WGS sequence"/>
</dbReference>
<name>A0A078ARR2_STYLE</name>
<evidence type="ECO:0000313" key="3">
    <source>
        <dbReference type="EMBL" id="CDW84676.1"/>
    </source>
</evidence>
<dbReference type="PANTHER" id="PTHR31600">
    <property type="entry name" value="TINY MACROCYSTS PROTEIN B-RELATED"/>
    <property type="match status" value="1"/>
</dbReference>
<keyword evidence="2" id="KW-0812">Transmembrane</keyword>
<evidence type="ECO:0000313" key="4">
    <source>
        <dbReference type="Proteomes" id="UP000039865"/>
    </source>
</evidence>
<keyword evidence="2" id="KW-0472">Membrane</keyword>
<dbReference type="EMBL" id="CCKQ01013053">
    <property type="protein sequence ID" value="CDW84676.1"/>
    <property type="molecule type" value="Genomic_DNA"/>
</dbReference>
<feature type="compositionally biased region" description="Polar residues" evidence="1">
    <location>
        <begin position="745"/>
        <end position="756"/>
    </location>
</feature>
<gene>
    <name evidence="3" type="primary">Contig4682.g5005</name>
    <name evidence="3" type="ORF">STYLEM_13742</name>
</gene>
<feature type="transmembrane region" description="Helical" evidence="2">
    <location>
        <begin position="892"/>
        <end position="911"/>
    </location>
</feature>
<sequence>MLMKYVSFGIYLSPLSNSTTAIYFILIALVNIIQLYIKFNYSFNFSRIMCEVDVCGQAICTYNYCLCVLLSTFNYKTTNGDFILAFLMNFVLAYIVVMVRRSNWNSKLYKNLLDIKSMQGQEIFVYRMIECIQRYSFEDQLVLNGFLKYHKLTCSHKKCLCKFGKLIASDIDMEQRDLLIKMKFQGIDEGLDFKKGQGQASYLDQNKISPGKYNSTSVGFNNRESQINLDQIDHQNIQNAQQEQYVIDYQQLLRKPQNVRYQGMYAQIKSSKQIQLMNLLCNWLEILYVEQGQKRAKILEGFIQSKIAGKDIYALFILSVISQDSLNFQESTAIFCYQKIINDQVNNKLSKLTKTSLNVLDIQKQVQFEHKMARFYHHIDQSILKVQGIWSTLNKNYEGSLSKDELKSGGNLNLDIQQIAGQNQNQQQNQDNVTSSEFAQLYKDLVSMTNQAQKVLDKYNSIRELMPNYIQVILCYDIFIRQVINYEYDSIKLQQLINALKQKRKIMNSSQQSLDLFDMNQKIGVIVISGLEKQLGKMKLVNLEVTNITGHKISRLINSNVSVILPDEINETIHNKFISKFLTRKPKSTYINQPQILWVKRTNGFILPINFIVQPFFDQLQGLQFIAFMKTFKESPYENVLSKNYSEDYFTILSDRNGKIIGSSENFANIFKYQNISELKYQDFNIFDMGPEILGMLDNRSSKNERKVYFNVTDQTTPNINNIIQQSLISYKFDIKEQDTESKTKLSSHLSRQTSKVSDDEGQEQDISQGYDISPSNRQNFLFTRMNTTSAYVKADLRFLNKCQELSICVFYVALDKNSGINYTQNKNLIIEPSTISQLNAAEQDHISYEDNNSQSMSSQTSNSNNLQHLKNLKEDINQDAKPKQVALLQKYLLLYTVVFLTLAITANVLARNEGKTLISDFNLYSKCKHLFGDIVELRQGFQDYVLLVNNETIKQLSIIKDRVQYLKQDMQDGLQTIKTLANEIE</sequence>
<proteinExistence type="predicted"/>
<accession>A0A078ARR2</accession>
<dbReference type="InterPro" id="IPR052994">
    <property type="entry name" value="Tiny_macrocysts_regulators"/>
</dbReference>
<keyword evidence="2" id="KW-1133">Transmembrane helix</keyword>
<dbReference type="PANTHER" id="PTHR31600:SF2">
    <property type="entry name" value="GAMETE ENRICHED GENE 10 PROTEIN-RELATED"/>
    <property type="match status" value="1"/>
</dbReference>
<protein>
    <submittedName>
        <fullName evidence="3">Pas domain s-box family protein</fullName>
    </submittedName>
</protein>
<reference evidence="3 4" key="1">
    <citation type="submission" date="2014-06" db="EMBL/GenBank/DDBJ databases">
        <authorList>
            <person name="Swart Estienne"/>
        </authorList>
    </citation>
    <scope>NUCLEOTIDE SEQUENCE [LARGE SCALE GENOMIC DNA]</scope>
    <source>
        <strain evidence="3 4">130c</strain>
    </source>
</reference>
<evidence type="ECO:0000256" key="1">
    <source>
        <dbReference type="SAM" id="MobiDB-lite"/>
    </source>
</evidence>